<dbReference type="Proteomes" id="UP000215896">
    <property type="component" value="Unassembled WGS sequence"/>
</dbReference>
<gene>
    <name evidence="7" type="ORF">CGZ94_12105</name>
</gene>
<dbReference type="PANTHER" id="PTHR21266:SF59">
    <property type="entry name" value="BLR4922 PROTEIN"/>
    <property type="match status" value="1"/>
</dbReference>
<dbReference type="OrthoDB" id="5243643at2"/>
<dbReference type="EMBL" id="NMVO01000014">
    <property type="protein sequence ID" value="OYO12652.1"/>
    <property type="molecule type" value="Genomic_DNA"/>
</dbReference>
<keyword evidence="5" id="KW-0411">Iron-sulfur</keyword>
<proteinExistence type="predicted"/>
<evidence type="ECO:0000256" key="5">
    <source>
        <dbReference type="ARBA" id="ARBA00023014"/>
    </source>
</evidence>
<dbReference type="SUPFAM" id="SSF50022">
    <property type="entry name" value="ISP domain"/>
    <property type="match status" value="1"/>
</dbReference>
<dbReference type="InterPro" id="IPR050584">
    <property type="entry name" value="Cholesterol_7-desaturase"/>
</dbReference>
<evidence type="ECO:0000256" key="3">
    <source>
        <dbReference type="ARBA" id="ARBA00023002"/>
    </source>
</evidence>
<evidence type="ECO:0000259" key="6">
    <source>
        <dbReference type="PROSITE" id="PS51296"/>
    </source>
</evidence>
<evidence type="ECO:0000256" key="1">
    <source>
        <dbReference type="ARBA" id="ARBA00022714"/>
    </source>
</evidence>
<dbReference type="InterPro" id="IPR036922">
    <property type="entry name" value="Rieske_2Fe-2S_sf"/>
</dbReference>
<comment type="caution">
    <text evidence="7">The sequence shown here is derived from an EMBL/GenBank/DDBJ whole genome shotgun (WGS) entry which is preliminary data.</text>
</comment>
<dbReference type="PROSITE" id="PS51296">
    <property type="entry name" value="RIESKE"/>
    <property type="match status" value="1"/>
</dbReference>
<keyword evidence="8" id="KW-1185">Reference proteome</keyword>
<evidence type="ECO:0000256" key="2">
    <source>
        <dbReference type="ARBA" id="ARBA00022723"/>
    </source>
</evidence>
<accession>A0A255GB17</accession>
<dbReference type="Gene3D" id="3.90.380.10">
    <property type="entry name" value="Naphthalene 1,2-dioxygenase Alpha Subunit, Chain A, domain 1"/>
    <property type="match status" value="1"/>
</dbReference>
<keyword evidence="3" id="KW-0560">Oxidoreductase</keyword>
<dbReference type="GO" id="GO:0051537">
    <property type="term" value="F:2 iron, 2 sulfur cluster binding"/>
    <property type="evidence" value="ECO:0007669"/>
    <property type="project" value="UniProtKB-KW"/>
</dbReference>
<reference evidence="7 8" key="1">
    <citation type="submission" date="2017-07" db="EMBL/GenBank/DDBJ databases">
        <title>Draft whole genome sequences of clinical Proprionibacteriaceae strains.</title>
        <authorList>
            <person name="Bernier A.-M."/>
            <person name="Bernard K."/>
            <person name="Domingo M.-C."/>
        </authorList>
    </citation>
    <scope>NUCLEOTIDE SEQUENCE [LARGE SCALE GENOMIC DNA]</scope>
    <source>
        <strain evidence="7 8">NML 030167</strain>
    </source>
</reference>
<keyword evidence="1" id="KW-0001">2Fe-2S</keyword>
<sequence length="329" mass="37509">MFEGFARQWTPVLPLRRIGSRPQRVAVAGEQLVVWRVAAHRVGVLLDRCPHRSVSLALGSRTTDGDIQCAFHGWRFDASGSCTRIPFNPDLTAGHGRDRRGATALPHRELGGLLWVFTGFDPDTEPQLPETLLDESLIRFTHTETWDAHWTRAMENMLDYPHLPYVHRNTIGRFVRAKQTPDSQLHQEIRDTGFGYDLVPWLDENDPGATLKWYAPNSMVLDTLPAPRMMRIQVYCIPAETDRVRMLLITTRNFARNPAASLAFNRFNTLVLHQDRAVVESSDPVVVPRGAVETSVPTDRATLRFRSWFNRELRDSEVADPRAQRPAER</sequence>
<evidence type="ECO:0000313" key="8">
    <source>
        <dbReference type="Proteomes" id="UP000215896"/>
    </source>
</evidence>
<dbReference type="GO" id="GO:0046872">
    <property type="term" value="F:metal ion binding"/>
    <property type="evidence" value="ECO:0007669"/>
    <property type="project" value="UniProtKB-KW"/>
</dbReference>
<organism evidence="7 8">
    <name type="scientific">Enemella evansiae</name>
    <dbReference type="NCBI Taxonomy" id="2016499"/>
    <lineage>
        <taxon>Bacteria</taxon>
        <taxon>Bacillati</taxon>
        <taxon>Actinomycetota</taxon>
        <taxon>Actinomycetes</taxon>
        <taxon>Propionibacteriales</taxon>
        <taxon>Propionibacteriaceae</taxon>
        <taxon>Enemella</taxon>
    </lineage>
</organism>
<dbReference type="InterPro" id="IPR017941">
    <property type="entry name" value="Rieske_2Fe-2S"/>
</dbReference>
<dbReference type="RefSeq" id="WP_094405788.1">
    <property type="nucleotide sequence ID" value="NZ_NMVO01000014.1"/>
</dbReference>
<keyword evidence="2" id="KW-0479">Metal-binding</keyword>
<dbReference type="GO" id="GO:0016705">
    <property type="term" value="F:oxidoreductase activity, acting on paired donors, with incorporation or reduction of molecular oxygen"/>
    <property type="evidence" value="ECO:0007669"/>
    <property type="project" value="UniProtKB-ARBA"/>
</dbReference>
<evidence type="ECO:0000256" key="4">
    <source>
        <dbReference type="ARBA" id="ARBA00023004"/>
    </source>
</evidence>
<dbReference type="Gene3D" id="2.102.10.10">
    <property type="entry name" value="Rieske [2Fe-2S] iron-sulphur domain"/>
    <property type="match status" value="1"/>
</dbReference>
<dbReference type="Pfam" id="PF00355">
    <property type="entry name" value="Rieske"/>
    <property type="match status" value="1"/>
</dbReference>
<dbReference type="InterPro" id="IPR044043">
    <property type="entry name" value="VanA_C_cat"/>
</dbReference>
<dbReference type="GO" id="GO:0004497">
    <property type="term" value="F:monooxygenase activity"/>
    <property type="evidence" value="ECO:0007669"/>
    <property type="project" value="UniProtKB-ARBA"/>
</dbReference>
<keyword evidence="4" id="KW-0408">Iron</keyword>
<protein>
    <recommendedName>
        <fullName evidence="6">Rieske domain-containing protein</fullName>
    </recommendedName>
</protein>
<evidence type="ECO:0000313" key="7">
    <source>
        <dbReference type="EMBL" id="OYO12652.1"/>
    </source>
</evidence>
<dbReference type="AlphaFoldDB" id="A0A255GB17"/>
<name>A0A255GB17_9ACTN</name>
<dbReference type="Pfam" id="PF19112">
    <property type="entry name" value="VanA_C"/>
    <property type="match status" value="1"/>
</dbReference>
<dbReference type="PANTHER" id="PTHR21266">
    <property type="entry name" value="IRON-SULFUR DOMAIN CONTAINING PROTEIN"/>
    <property type="match status" value="1"/>
</dbReference>
<dbReference type="SUPFAM" id="SSF55961">
    <property type="entry name" value="Bet v1-like"/>
    <property type="match status" value="1"/>
</dbReference>
<feature type="domain" description="Rieske" evidence="6">
    <location>
        <begin position="9"/>
        <end position="116"/>
    </location>
</feature>